<dbReference type="InterPro" id="IPR008538">
    <property type="entry name" value="Uma2"/>
</dbReference>
<dbReference type="Pfam" id="PF05685">
    <property type="entry name" value="Uma2"/>
    <property type="match status" value="1"/>
</dbReference>
<dbReference type="InterPro" id="IPR012296">
    <property type="entry name" value="Nuclease_put_TT1808"/>
</dbReference>
<dbReference type="Gene3D" id="3.90.1570.10">
    <property type="entry name" value="tt1808, chain A"/>
    <property type="match status" value="1"/>
</dbReference>
<dbReference type="CDD" id="cd06260">
    <property type="entry name" value="DUF820-like"/>
    <property type="match status" value="1"/>
</dbReference>
<dbReference type="RefSeq" id="WP_013809657.1">
    <property type="nucleotide sequence ID" value="NC_015565.1"/>
</dbReference>
<dbReference type="PANTHER" id="PTHR34107">
    <property type="entry name" value="SLL0198 PROTEIN-RELATED"/>
    <property type="match status" value="1"/>
</dbReference>
<dbReference type="HOGENOM" id="CLU_076312_0_1_9"/>
<dbReference type="PANTHER" id="PTHR34107:SF4">
    <property type="entry name" value="SLL1222 PROTEIN"/>
    <property type="match status" value="1"/>
</dbReference>
<feature type="domain" description="Putative restriction endonuclease" evidence="1">
    <location>
        <begin position="16"/>
        <end position="180"/>
    </location>
</feature>
<dbReference type="eggNOG" id="COG4636">
    <property type="taxonomic scope" value="Bacteria"/>
</dbReference>
<gene>
    <name evidence="2" type="ordered locus">Desca_0501</name>
</gene>
<dbReference type="InterPro" id="IPR011335">
    <property type="entry name" value="Restrct_endonuc-II-like"/>
</dbReference>
<proteinExistence type="predicted"/>
<dbReference type="Proteomes" id="UP000009226">
    <property type="component" value="Chromosome"/>
</dbReference>
<evidence type="ECO:0000259" key="1">
    <source>
        <dbReference type="Pfam" id="PF05685"/>
    </source>
</evidence>
<sequence length="184" mass="21185">MATELTIFNDREYTIEDYMKIDDGQRYELIGGELIMVPSPKPRHQRVSAKISFQFESFLRQNPLGEVYYAPIDVVLGDQVVQPDIIFISDNRLNIVGELNIQGAPDLVIEVLSPSTASYDKKKKGQIYLKYGVKEYWTVDIDAKIIDVYKVGEKQWQWLGSYDEEDTITTQLIPGLEIKLNEIF</sequence>
<keyword evidence="3" id="KW-1185">Reference proteome</keyword>
<dbReference type="AlphaFoldDB" id="F6B7E4"/>
<dbReference type="EMBL" id="CP002736">
    <property type="protein sequence ID" value="AEF93394.1"/>
    <property type="molecule type" value="Genomic_DNA"/>
</dbReference>
<accession>F6B7E4</accession>
<evidence type="ECO:0000313" key="2">
    <source>
        <dbReference type="EMBL" id="AEF93394.1"/>
    </source>
</evidence>
<protein>
    <recommendedName>
        <fullName evidence="1">Putative restriction endonuclease domain-containing protein</fullName>
    </recommendedName>
</protein>
<dbReference type="SUPFAM" id="SSF52980">
    <property type="entry name" value="Restriction endonuclease-like"/>
    <property type="match status" value="1"/>
</dbReference>
<dbReference type="KEGG" id="dca:Desca_0501"/>
<reference evidence="2 3" key="1">
    <citation type="submission" date="2011-05" db="EMBL/GenBank/DDBJ databases">
        <title>Complete sequence of Desulfotomaculum carboxydivorans CO-1-SRB.</title>
        <authorList>
            <consortium name="US DOE Joint Genome Institute"/>
            <person name="Lucas S."/>
            <person name="Han J."/>
            <person name="Lapidus A."/>
            <person name="Cheng J.-F."/>
            <person name="Goodwin L."/>
            <person name="Pitluck S."/>
            <person name="Peters L."/>
            <person name="Mikhailova N."/>
            <person name="Lu M."/>
            <person name="Han C."/>
            <person name="Tapia R."/>
            <person name="Land M."/>
            <person name="Hauser L."/>
            <person name="Kyrpides N."/>
            <person name="Ivanova N."/>
            <person name="Pagani I."/>
            <person name="Stams A."/>
            <person name="Plugge C."/>
            <person name="Muyzer G."/>
            <person name="Kuever J."/>
            <person name="Parshina S."/>
            <person name="Ivanova A."/>
            <person name="Nazina T."/>
            <person name="Woyke T."/>
        </authorList>
    </citation>
    <scope>NUCLEOTIDE SEQUENCE [LARGE SCALE GENOMIC DNA]</scope>
    <source>
        <strain evidence="3">DSM 14880 / VKM B-2319 / CO-1-SRB</strain>
    </source>
</reference>
<organism evidence="2 3">
    <name type="scientific">Desulfotomaculum nigrificans (strain DSM 14880 / VKM B-2319 / CO-1-SRB)</name>
    <name type="common">Desulfotomaculum carboxydivorans</name>
    <dbReference type="NCBI Taxonomy" id="868595"/>
    <lineage>
        <taxon>Bacteria</taxon>
        <taxon>Bacillati</taxon>
        <taxon>Bacillota</taxon>
        <taxon>Clostridia</taxon>
        <taxon>Eubacteriales</taxon>
        <taxon>Desulfotomaculaceae</taxon>
        <taxon>Desulfotomaculum</taxon>
    </lineage>
</organism>
<dbReference type="STRING" id="868595.Desca_0501"/>
<name>F6B7E4_DESCC</name>
<evidence type="ECO:0000313" key="3">
    <source>
        <dbReference type="Proteomes" id="UP000009226"/>
    </source>
</evidence>